<evidence type="ECO:0000313" key="11">
    <source>
        <dbReference type="EMBL" id="MBJ3809150.1"/>
    </source>
</evidence>
<comment type="caution">
    <text evidence="11">The sequence shown here is derived from an EMBL/GenBank/DDBJ whole genome shotgun (WGS) entry which is preliminary data.</text>
</comment>
<dbReference type="PROSITE" id="PS50893">
    <property type="entry name" value="ABC_TRANSPORTER_2"/>
    <property type="match status" value="1"/>
</dbReference>
<evidence type="ECO:0000256" key="4">
    <source>
        <dbReference type="ARBA" id="ARBA00022840"/>
    </source>
</evidence>
<dbReference type="InterPro" id="IPR003593">
    <property type="entry name" value="AAA+_ATPase"/>
</dbReference>
<feature type="domain" description="ABC transporter" evidence="9">
    <location>
        <begin position="401"/>
        <end position="648"/>
    </location>
</feature>
<feature type="region of interest" description="Disordered" evidence="7">
    <location>
        <begin position="1"/>
        <end position="63"/>
    </location>
</feature>
<keyword evidence="4 11" id="KW-0067">ATP-binding</keyword>
<sequence>MADSRRDAKPSKPSKPSQAGKSSNPGRPGKAGKAGKTREAGRTTGTGKADAAAKAGPGRRSRGRRGLAGIRLLVGTAIQVDPRRALLVLILSPLLNVVAALQALGLQWMVDGSTGHDRAETVRGGLLLLVVTVFVHQAAAIATDVRLVLQHRIGLEFDRRLMNLCSSPAHIGHYQDPDFLDTAEVVRQRRGEFGTGFAALVENANLVARCIGALVLLAFANPLLALLPLTIVPLACANRWQARLVAEAERAGAAADRHRMALFSLATDPVPAREVRLYRLAGELSARHRTAFLDASTPREAARAKGAWAVAGGWLFFSAALIGGLYLISRAVIDGNGSAGQAVLVLLLSTRLVGATTGLGWLLGWLRRALDTVAQYLHLVDYPQGDVPSGEGRTLPPRGDLVLDGVSFTYPGRTQPALGPVDLRLPSGATVAVVGDNGAGKSTLVALLAGLQPLGEGRITFGGRDLKEVAPEVWRAGVTACFQDFCRFELPVAESVGLGDLNALEDRDSVRAALDQAGASDVVAGLDAGLDTQLGRTYPNGTDLSAGQWQKLALARARMRTHPLLVLLDEPTASLDPDSEAELLRHYLRADRADRGHPDTITVIVSHRFSTVRQADLIVVLDGGRITELGTHTELLARHGRYATMYALHAAAYADTAPTGTASAPGTADATTPVPAPVPASAARAGSGAVEGRR</sequence>
<dbReference type="PROSITE" id="PS50929">
    <property type="entry name" value="ABC_TM1F"/>
    <property type="match status" value="1"/>
</dbReference>
<evidence type="ECO:0000256" key="5">
    <source>
        <dbReference type="ARBA" id="ARBA00022989"/>
    </source>
</evidence>
<evidence type="ECO:0000256" key="7">
    <source>
        <dbReference type="SAM" id="MobiDB-lite"/>
    </source>
</evidence>
<evidence type="ECO:0000259" key="10">
    <source>
        <dbReference type="PROSITE" id="PS50929"/>
    </source>
</evidence>
<dbReference type="InterPro" id="IPR027417">
    <property type="entry name" value="P-loop_NTPase"/>
</dbReference>
<feature type="region of interest" description="Disordered" evidence="7">
    <location>
        <begin position="657"/>
        <end position="694"/>
    </location>
</feature>
<proteinExistence type="predicted"/>
<dbReference type="PANTHER" id="PTHR24221">
    <property type="entry name" value="ATP-BINDING CASSETTE SUB-FAMILY B"/>
    <property type="match status" value="1"/>
</dbReference>
<dbReference type="Pfam" id="PF00005">
    <property type="entry name" value="ABC_tran"/>
    <property type="match status" value="1"/>
</dbReference>
<organism evidence="11 12">
    <name type="scientific">Streptomyces flavofungini</name>
    <dbReference type="NCBI Taxonomy" id="68200"/>
    <lineage>
        <taxon>Bacteria</taxon>
        <taxon>Bacillati</taxon>
        <taxon>Actinomycetota</taxon>
        <taxon>Actinomycetes</taxon>
        <taxon>Kitasatosporales</taxon>
        <taxon>Streptomycetaceae</taxon>
        <taxon>Streptomyces</taxon>
    </lineage>
</organism>
<dbReference type="GO" id="GO:0005524">
    <property type="term" value="F:ATP binding"/>
    <property type="evidence" value="ECO:0007669"/>
    <property type="project" value="UniProtKB-KW"/>
</dbReference>
<feature type="compositionally biased region" description="Low complexity" evidence="7">
    <location>
        <begin position="42"/>
        <end position="56"/>
    </location>
</feature>
<feature type="transmembrane region" description="Helical" evidence="8">
    <location>
        <begin position="126"/>
        <end position="149"/>
    </location>
</feature>
<dbReference type="SUPFAM" id="SSF90123">
    <property type="entry name" value="ABC transporter transmembrane region"/>
    <property type="match status" value="1"/>
</dbReference>
<reference evidence="11 12" key="1">
    <citation type="submission" date="2020-12" db="EMBL/GenBank/DDBJ databases">
        <title>Streptomyces typhae sp. nov., a novel endophytic actinomycete isolated from the root of cattail pollen (Typha angustifolia L.).</title>
        <authorList>
            <person name="Peng C."/>
            <person name="Liu C."/>
        </authorList>
    </citation>
    <scope>NUCLEOTIDE SEQUENCE [LARGE SCALE GENOMIC DNA]</scope>
    <source>
        <strain evidence="11 12">JCM 4753</strain>
    </source>
</reference>
<keyword evidence="5 8" id="KW-1133">Transmembrane helix</keyword>
<feature type="transmembrane region" description="Helical" evidence="8">
    <location>
        <begin position="340"/>
        <end position="363"/>
    </location>
</feature>
<keyword evidence="3" id="KW-0547">Nucleotide-binding</keyword>
<protein>
    <submittedName>
        <fullName evidence="11">ABC transporter ATP-binding protein</fullName>
    </submittedName>
</protein>
<dbReference type="Gene3D" id="1.20.1560.10">
    <property type="entry name" value="ABC transporter type 1, transmembrane domain"/>
    <property type="match status" value="1"/>
</dbReference>
<dbReference type="Proteomes" id="UP000634780">
    <property type="component" value="Unassembled WGS sequence"/>
</dbReference>
<feature type="compositionally biased region" description="Polar residues" evidence="7">
    <location>
        <begin position="14"/>
        <end position="25"/>
    </location>
</feature>
<feature type="domain" description="ABC transmembrane type-1" evidence="10">
    <location>
        <begin position="210"/>
        <end position="364"/>
    </location>
</feature>
<gene>
    <name evidence="11" type="ORF">JGB26_18830</name>
</gene>
<feature type="compositionally biased region" description="Basic and acidic residues" evidence="7">
    <location>
        <begin position="1"/>
        <end position="10"/>
    </location>
</feature>
<evidence type="ECO:0000256" key="8">
    <source>
        <dbReference type="SAM" id="Phobius"/>
    </source>
</evidence>
<accession>A0ABS0X7H1</accession>
<evidence type="ECO:0000313" key="12">
    <source>
        <dbReference type="Proteomes" id="UP000634780"/>
    </source>
</evidence>
<dbReference type="SMART" id="SM00382">
    <property type="entry name" value="AAA"/>
    <property type="match status" value="1"/>
</dbReference>
<keyword evidence="2 8" id="KW-0812">Transmembrane</keyword>
<dbReference type="PANTHER" id="PTHR24221:SF654">
    <property type="entry name" value="ATP-BINDING CASSETTE SUB-FAMILY B MEMBER 6"/>
    <property type="match status" value="1"/>
</dbReference>
<keyword evidence="6 8" id="KW-0472">Membrane</keyword>
<evidence type="ECO:0000256" key="6">
    <source>
        <dbReference type="ARBA" id="ARBA00023136"/>
    </source>
</evidence>
<comment type="subcellular location">
    <subcellularLocation>
        <location evidence="1">Cell membrane</location>
        <topology evidence="1">Multi-pass membrane protein</topology>
    </subcellularLocation>
</comment>
<dbReference type="InterPro" id="IPR003439">
    <property type="entry name" value="ABC_transporter-like_ATP-bd"/>
</dbReference>
<dbReference type="EMBL" id="JAEKOZ010000010">
    <property type="protein sequence ID" value="MBJ3809150.1"/>
    <property type="molecule type" value="Genomic_DNA"/>
</dbReference>
<keyword evidence="12" id="KW-1185">Reference proteome</keyword>
<evidence type="ECO:0000259" key="9">
    <source>
        <dbReference type="PROSITE" id="PS50893"/>
    </source>
</evidence>
<dbReference type="SUPFAM" id="SSF52540">
    <property type="entry name" value="P-loop containing nucleoside triphosphate hydrolases"/>
    <property type="match status" value="1"/>
</dbReference>
<dbReference type="InterPro" id="IPR036640">
    <property type="entry name" value="ABC1_TM_sf"/>
</dbReference>
<name>A0ABS0X7H1_9ACTN</name>
<dbReference type="RefSeq" id="WP_190117384.1">
    <property type="nucleotide sequence ID" value="NZ_BMVR01000007.1"/>
</dbReference>
<feature type="transmembrane region" description="Helical" evidence="8">
    <location>
        <begin position="85"/>
        <end position="106"/>
    </location>
</feature>
<evidence type="ECO:0000256" key="2">
    <source>
        <dbReference type="ARBA" id="ARBA00022692"/>
    </source>
</evidence>
<evidence type="ECO:0000256" key="3">
    <source>
        <dbReference type="ARBA" id="ARBA00022741"/>
    </source>
</evidence>
<feature type="transmembrane region" description="Helical" evidence="8">
    <location>
        <begin position="307"/>
        <end position="328"/>
    </location>
</feature>
<evidence type="ECO:0000256" key="1">
    <source>
        <dbReference type="ARBA" id="ARBA00004651"/>
    </source>
</evidence>
<dbReference type="InterPro" id="IPR011527">
    <property type="entry name" value="ABC1_TM_dom"/>
</dbReference>
<dbReference type="InterPro" id="IPR039421">
    <property type="entry name" value="Type_1_exporter"/>
</dbReference>
<dbReference type="Gene3D" id="3.40.50.300">
    <property type="entry name" value="P-loop containing nucleotide triphosphate hydrolases"/>
    <property type="match status" value="1"/>
</dbReference>